<sequence>RKTKGKADPISSDLPRTNIIREGKAHSHSCPEGRQKAKPIRSPRIYQENETTTDRESPLSAYRPFL</sequence>
<name>A0A9I9E2H6_CUCME</name>
<accession>A0A9I9E2H6</accession>
<dbReference type="Gramene" id="MELO3C027542.2.1">
    <property type="protein sequence ID" value="MELO3C027542.2.1"/>
    <property type="gene ID" value="MELO3C027542.2"/>
</dbReference>
<organism evidence="2">
    <name type="scientific">Cucumis melo</name>
    <name type="common">Muskmelon</name>
    <dbReference type="NCBI Taxonomy" id="3656"/>
    <lineage>
        <taxon>Eukaryota</taxon>
        <taxon>Viridiplantae</taxon>
        <taxon>Streptophyta</taxon>
        <taxon>Embryophyta</taxon>
        <taxon>Tracheophyta</taxon>
        <taxon>Spermatophyta</taxon>
        <taxon>Magnoliopsida</taxon>
        <taxon>eudicotyledons</taxon>
        <taxon>Gunneridae</taxon>
        <taxon>Pentapetalae</taxon>
        <taxon>rosids</taxon>
        <taxon>fabids</taxon>
        <taxon>Cucurbitales</taxon>
        <taxon>Cucurbitaceae</taxon>
        <taxon>Benincaseae</taxon>
        <taxon>Cucumis</taxon>
    </lineage>
</organism>
<dbReference type="EnsemblPlants" id="MELO3C027542.2.1">
    <property type="protein sequence ID" value="MELO3C027542.2.1"/>
    <property type="gene ID" value="MELO3C027542.2"/>
</dbReference>
<protein>
    <submittedName>
        <fullName evidence="2">Uncharacterized protein</fullName>
    </submittedName>
</protein>
<proteinExistence type="predicted"/>
<evidence type="ECO:0000313" key="2">
    <source>
        <dbReference type="EnsemblPlants" id="MELO3C027542.2.1"/>
    </source>
</evidence>
<feature type="compositionally biased region" description="Basic and acidic residues" evidence="1">
    <location>
        <begin position="19"/>
        <end position="35"/>
    </location>
</feature>
<reference evidence="2" key="1">
    <citation type="submission" date="2023-03" db="UniProtKB">
        <authorList>
            <consortium name="EnsemblPlants"/>
        </authorList>
    </citation>
    <scope>IDENTIFICATION</scope>
</reference>
<feature type="region of interest" description="Disordered" evidence="1">
    <location>
        <begin position="1"/>
        <end position="66"/>
    </location>
</feature>
<dbReference type="AlphaFoldDB" id="A0A9I9E2H6"/>
<evidence type="ECO:0000256" key="1">
    <source>
        <dbReference type="SAM" id="MobiDB-lite"/>
    </source>
</evidence>